<sequence>MSEKHDSCWFYFFNILVSFLWKFDLKDTSYFCSL</sequence>
<organism evidence="1">
    <name type="scientific">Rhizophora mucronata</name>
    <name type="common">Asiatic mangrove</name>
    <dbReference type="NCBI Taxonomy" id="61149"/>
    <lineage>
        <taxon>Eukaryota</taxon>
        <taxon>Viridiplantae</taxon>
        <taxon>Streptophyta</taxon>
        <taxon>Embryophyta</taxon>
        <taxon>Tracheophyta</taxon>
        <taxon>Spermatophyta</taxon>
        <taxon>Magnoliopsida</taxon>
        <taxon>eudicotyledons</taxon>
        <taxon>Gunneridae</taxon>
        <taxon>Pentapetalae</taxon>
        <taxon>rosids</taxon>
        <taxon>fabids</taxon>
        <taxon>Malpighiales</taxon>
        <taxon>Rhizophoraceae</taxon>
        <taxon>Rhizophora</taxon>
    </lineage>
</organism>
<dbReference type="EMBL" id="GGEC01071606">
    <property type="protein sequence ID" value="MBX52090.1"/>
    <property type="molecule type" value="Transcribed_RNA"/>
</dbReference>
<dbReference type="AlphaFoldDB" id="A0A2P2PBF1"/>
<accession>A0A2P2PBF1</accession>
<evidence type="ECO:0000313" key="1">
    <source>
        <dbReference type="EMBL" id="MBX52090.1"/>
    </source>
</evidence>
<protein>
    <submittedName>
        <fullName evidence="1">Uncharacterized protein</fullName>
    </submittedName>
</protein>
<proteinExistence type="predicted"/>
<reference evidence="1" key="1">
    <citation type="submission" date="2018-02" db="EMBL/GenBank/DDBJ databases">
        <title>Rhizophora mucronata_Transcriptome.</title>
        <authorList>
            <person name="Meera S.P."/>
            <person name="Sreeshan A."/>
            <person name="Augustine A."/>
        </authorList>
    </citation>
    <scope>NUCLEOTIDE SEQUENCE</scope>
    <source>
        <tissue evidence="1">Leaf</tissue>
    </source>
</reference>
<name>A0A2P2PBF1_RHIMU</name>